<dbReference type="EMBL" id="JBHTEK010000001">
    <property type="protein sequence ID" value="MFC7666529.1"/>
    <property type="molecule type" value="Genomic_DNA"/>
</dbReference>
<gene>
    <name evidence="1" type="ORF">ACFQT0_03135</name>
</gene>
<comment type="caution">
    <text evidence="1">The sequence shown here is derived from an EMBL/GenBank/DDBJ whole genome shotgun (WGS) entry which is preliminary data.</text>
</comment>
<sequence length="160" mass="16855">MQLVGQGLGQGHWGRRLAVQQLPGQRSSRCTTASNTAASAGSGLGVEARRAAARANKFSFRISSTIAWRLAGVLKRPATWARRRSRAASFVASAPGRAAARAGIAPGPSLLQALGSGVVLVRVAEGGHQSGRVLGWLFVWGSFFARRDAQQLLQALSETH</sequence>
<organism evidence="1 2">
    <name type="scientific">Hymenobacter humi</name>
    <dbReference type="NCBI Taxonomy" id="1411620"/>
    <lineage>
        <taxon>Bacteria</taxon>
        <taxon>Pseudomonadati</taxon>
        <taxon>Bacteroidota</taxon>
        <taxon>Cytophagia</taxon>
        <taxon>Cytophagales</taxon>
        <taxon>Hymenobacteraceae</taxon>
        <taxon>Hymenobacter</taxon>
    </lineage>
</organism>
<keyword evidence="2" id="KW-1185">Reference proteome</keyword>
<protein>
    <submittedName>
        <fullName evidence="1">Uncharacterized protein</fullName>
    </submittedName>
</protein>
<evidence type="ECO:0000313" key="1">
    <source>
        <dbReference type="EMBL" id="MFC7666529.1"/>
    </source>
</evidence>
<evidence type="ECO:0000313" key="2">
    <source>
        <dbReference type="Proteomes" id="UP001596513"/>
    </source>
</evidence>
<proteinExistence type="predicted"/>
<accession>A0ABW2U0X3</accession>
<reference evidence="2" key="1">
    <citation type="journal article" date="2019" name="Int. J. Syst. Evol. Microbiol.">
        <title>The Global Catalogue of Microorganisms (GCM) 10K type strain sequencing project: providing services to taxonomists for standard genome sequencing and annotation.</title>
        <authorList>
            <consortium name="The Broad Institute Genomics Platform"/>
            <consortium name="The Broad Institute Genome Sequencing Center for Infectious Disease"/>
            <person name="Wu L."/>
            <person name="Ma J."/>
        </authorList>
    </citation>
    <scope>NUCLEOTIDE SEQUENCE [LARGE SCALE GENOMIC DNA]</scope>
    <source>
        <strain evidence="2">JCM 19635</strain>
    </source>
</reference>
<name>A0ABW2U0X3_9BACT</name>
<dbReference type="Proteomes" id="UP001596513">
    <property type="component" value="Unassembled WGS sequence"/>
</dbReference>
<dbReference type="RefSeq" id="WP_380200319.1">
    <property type="nucleotide sequence ID" value="NZ_JBHTEK010000001.1"/>
</dbReference>